<proteinExistence type="predicted"/>
<dbReference type="AlphaFoldDB" id="F0W7R3"/>
<gene>
    <name evidence="1" type="primary">AlNc14C31G2867</name>
    <name evidence="1" type="ORF">ALNC14_033080</name>
</gene>
<dbReference type="EMBL" id="FR824076">
    <property type="protein sequence ID" value="CCA17165.1"/>
    <property type="molecule type" value="Genomic_DNA"/>
</dbReference>
<accession>F0W7R3</accession>
<evidence type="ECO:0000313" key="1">
    <source>
        <dbReference type="EMBL" id="CCA17165.1"/>
    </source>
</evidence>
<dbReference type="HOGENOM" id="CLU_2727490_0_0_1"/>
<organism evidence="1">
    <name type="scientific">Albugo laibachii Nc14</name>
    <dbReference type="NCBI Taxonomy" id="890382"/>
    <lineage>
        <taxon>Eukaryota</taxon>
        <taxon>Sar</taxon>
        <taxon>Stramenopiles</taxon>
        <taxon>Oomycota</taxon>
        <taxon>Peronosporomycetes</taxon>
        <taxon>Albuginales</taxon>
        <taxon>Albuginaceae</taxon>
        <taxon>Albugo</taxon>
    </lineage>
</organism>
<sequence length="72" mass="8553">MKLRAVIRVAENGMCHIFYAFAIVKDKMINWKKKCIWCWWKEAIKRRFDSRGGTLDTPDMGEHFLIIMGAFE</sequence>
<reference evidence="1" key="1">
    <citation type="journal article" date="2011" name="PLoS Biol.">
        <title>Gene gain and loss during evolution of obligate parasitism in the white rust pathogen of Arabidopsis thaliana.</title>
        <authorList>
            <person name="Kemen E."/>
            <person name="Gardiner A."/>
            <person name="Schultz-Larsen T."/>
            <person name="Kemen A.C."/>
            <person name="Balmuth A.L."/>
            <person name="Robert-Seilaniantz A."/>
            <person name="Bailey K."/>
            <person name="Holub E."/>
            <person name="Studholme D.J."/>
            <person name="Maclean D."/>
            <person name="Jones J.D."/>
        </authorList>
    </citation>
    <scope>NUCLEOTIDE SEQUENCE</scope>
</reference>
<reference evidence="1" key="2">
    <citation type="submission" date="2011-02" db="EMBL/GenBank/DDBJ databases">
        <authorList>
            <person name="MacLean D."/>
        </authorList>
    </citation>
    <scope>NUCLEOTIDE SEQUENCE</scope>
</reference>
<name>F0W7R3_9STRA</name>
<protein>
    <submittedName>
        <fullName evidence="1">AlNc14C31G2867 protein</fullName>
    </submittedName>
</protein>